<dbReference type="AlphaFoldDB" id="K9XNR5"/>
<keyword evidence="2" id="KW-0812">Transmembrane</keyword>
<dbReference type="RefSeq" id="WP_015191354.1">
    <property type="nucleotide sequence ID" value="NC_019748.1"/>
</dbReference>
<keyword evidence="4" id="KW-1185">Reference proteome</keyword>
<keyword evidence="2" id="KW-1133">Transmembrane helix</keyword>
<organism evidence="3 4">
    <name type="scientific">Stanieria cyanosphaera (strain ATCC 29371 / PCC 7437)</name>
    <dbReference type="NCBI Taxonomy" id="111780"/>
    <lineage>
        <taxon>Bacteria</taxon>
        <taxon>Bacillati</taxon>
        <taxon>Cyanobacteriota</taxon>
        <taxon>Cyanophyceae</taxon>
        <taxon>Pleurocapsales</taxon>
        <taxon>Dermocarpellaceae</taxon>
        <taxon>Stanieria</taxon>
    </lineage>
</organism>
<dbReference type="STRING" id="111780.Sta7437_0059"/>
<accession>K9XNR5</accession>
<protein>
    <recommendedName>
        <fullName evidence="5">DUF2973 domain-containing protein</fullName>
    </recommendedName>
</protein>
<dbReference type="HOGENOM" id="CLU_2218729_0_0_3"/>
<keyword evidence="2" id="KW-0472">Membrane</keyword>
<proteinExistence type="predicted"/>
<dbReference type="Proteomes" id="UP000010473">
    <property type="component" value="Chromosome"/>
</dbReference>
<feature type="transmembrane region" description="Helical" evidence="2">
    <location>
        <begin position="6"/>
        <end position="26"/>
    </location>
</feature>
<feature type="region of interest" description="Disordered" evidence="1">
    <location>
        <begin position="39"/>
        <end position="58"/>
    </location>
</feature>
<evidence type="ECO:0008006" key="5">
    <source>
        <dbReference type="Google" id="ProtNLM"/>
    </source>
</evidence>
<dbReference type="InterPro" id="IPR021355">
    <property type="entry name" value="Phage_Syn9_Gp224"/>
</dbReference>
<evidence type="ECO:0000256" key="1">
    <source>
        <dbReference type="SAM" id="MobiDB-lite"/>
    </source>
</evidence>
<gene>
    <name evidence="3" type="ordered locus">Sta7437_0059</name>
</gene>
<dbReference type="KEGG" id="scs:Sta7437_0059"/>
<name>K9XNR5_STAC7</name>
<dbReference type="EMBL" id="CP003653">
    <property type="protein sequence ID" value="AFZ33681.1"/>
    <property type="molecule type" value="Genomic_DNA"/>
</dbReference>
<dbReference type="eggNOG" id="ENOG5032RJR">
    <property type="taxonomic scope" value="Bacteria"/>
</dbReference>
<feature type="compositionally biased region" description="Polar residues" evidence="1">
    <location>
        <begin position="39"/>
        <end position="56"/>
    </location>
</feature>
<evidence type="ECO:0000256" key="2">
    <source>
        <dbReference type="SAM" id="Phobius"/>
    </source>
</evidence>
<sequence length="107" mass="11959">MLQLIYIFAFTIVAFLAIANLIRSLINLSSESQRLYPNNVSAQNSQSKGQTKTNQVAKKPLHPELLDAQGKIINEPLLVMRSVSVEDARQQLDSIYNSSPNKSDLEE</sequence>
<reference evidence="4" key="1">
    <citation type="journal article" date="2013" name="Proc. Natl. Acad. Sci. U.S.A.">
        <title>Improving the coverage of the cyanobacterial phylum using diversity-driven genome sequencing.</title>
        <authorList>
            <person name="Shih P.M."/>
            <person name="Wu D."/>
            <person name="Latifi A."/>
            <person name="Axen S.D."/>
            <person name="Fewer D.P."/>
            <person name="Talla E."/>
            <person name="Calteau A."/>
            <person name="Cai F."/>
            <person name="Tandeau de Marsac N."/>
            <person name="Rippka R."/>
            <person name="Herdman M."/>
            <person name="Sivonen K."/>
            <person name="Coursin T."/>
            <person name="Laurent T."/>
            <person name="Goodwin L."/>
            <person name="Nolan M."/>
            <person name="Davenport K.W."/>
            <person name="Han C.S."/>
            <person name="Rubin E.M."/>
            <person name="Eisen J.A."/>
            <person name="Woyke T."/>
            <person name="Gugger M."/>
            <person name="Kerfeld C.A."/>
        </authorList>
    </citation>
    <scope>NUCLEOTIDE SEQUENCE [LARGE SCALE GENOMIC DNA]</scope>
    <source>
        <strain evidence="4">ATCC 29371 / PCC 7437</strain>
    </source>
</reference>
<dbReference type="PATRIC" id="fig|111780.3.peg.57"/>
<evidence type="ECO:0000313" key="3">
    <source>
        <dbReference type="EMBL" id="AFZ33681.1"/>
    </source>
</evidence>
<dbReference type="Pfam" id="PF11189">
    <property type="entry name" value="DUF2973"/>
    <property type="match status" value="1"/>
</dbReference>
<evidence type="ECO:0000313" key="4">
    <source>
        <dbReference type="Proteomes" id="UP000010473"/>
    </source>
</evidence>
<dbReference type="OrthoDB" id="513924at2"/>